<sequence>MAFRLRRILIPSLVGAATAALGFSTLAVANAVSPDEKAQQGVAAAADAPPYAIEDFAYPGADKIEQTRGLKLFKGDGHIILATCDESPDQIRIWSRQGDEGSRFCFRATASSGFLTLEIPQVFAVQTADRPVSADLSSAGKTKTVDVAKDTLQGVGEGVEGADTVLVELRVTG</sequence>
<proteinExistence type="predicted"/>
<dbReference type="RefSeq" id="WP_087766719.1">
    <property type="nucleotide sequence ID" value="NZ_CBDRIV010000008.1"/>
</dbReference>
<keyword evidence="1" id="KW-0732">Signal</keyword>
<dbReference type="EMBL" id="JAAGMK010000567">
    <property type="protein sequence ID" value="NEB86464.1"/>
    <property type="molecule type" value="Genomic_DNA"/>
</dbReference>
<comment type="caution">
    <text evidence="2">The sequence shown here is derived from an EMBL/GenBank/DDBJ whole genome shotgun (WGS) entry which is preliminary data.</text>
</comment>
<accession>A0A6G3STZ3</accession>
<evidence type="ECO:0000313" key="2">
    <source>
        <dbReference type="EMBL" id="NEB86464.1"/>
    </source>
</evidence>
<feature type="chain" id="PRO_5039632354" description="Secreted protein" evidence="1">
    <location>
        <begin position="30"/>
        <end position="173"/>
    </location>
</feature>
<protein>
    <recommendedName>
        <fullName evidence="3">Secreted protein</fullName>
    </recommendedName>
</protein>
<name>A0A6G3STZ3_STRAQ</name>
<organism evidence="2">
    <name type="scientific">Streptomyces anulatus</name>
    <name type="common">Streptomyces chrysomallus</name>
    <dbReference type="NCBI Taxonomy" id="1892"/>
    <lineage>
        <taxon>Bacteria</taxon>
        <taxon>Bacillati</taxon>
        <taxon>Actinomycetota</taxon>
        <taxon>Actinomycetes</taxon>
        <taxon>Kitasatosporales</taxon>
        <taxon>Streptomycetaceae</taxon>
        <taxon>Streptomyces</taxon>
    </lineage>
</organism>
<feature type="signal peptide" evidence="1">
    <location>
        <begin position="1"/>
        <end position="29"/>
    </location>
</feature>
<gene>
    <name evidence="2" type="ORF">G3I43_20115</name>
</gene>
<evidence type="ECO:0000256" key="1">
    <source>
        <dbReference type="SAM" id="SignalP"/>
    </source>
</evidence>
<reference evidence="2" key="1">
    <citation type="submission" date="2020-01" db="EMBL/GenBank/DDBJ databases">
        <title>Insect and environment-associated Actinomycetes.</title>
        <authorList>
            <person name="Currrie C."/>
            <person name="Chevrette M."/>
            <person name="Carlson C."/>
            <person name="Stubbendieck R."/>
            <person name="Wendt-Pienkowski E."/>
        </authorList>
    </citation>
    <scope>NUCLEOTIDE SEQUENCE</scope>
    <source>
        <strain evidence="2">SID505</strain>
    </source>
</reference>
<evidence type="ECO:0008006" key="3">
    <source>
        <dbReference type="Google" id="ProtNLM"/>
    </source>
</evidence>
<dbReference type="AlphaFoldDB" id="A0A6G3STZ3"/>